<reference evidence="1" key="1">
    <citation type="submission" date="2022-07" db="EMBL/GenBank/DDBJ databases">
        <title>Phylogenomic reconstructions and comparative analyses of Kickxellomycotina fungi.</title>
        <authorList>
            <person name="Reynolds N.K."/>
            <person name="Stajich J.E."/>
            <person name="Barry K."/>
            <person name="Grigoriev I.V."/>
            <person name="Crous P."/>
            <person name="Smith M.E."/>
        </authorList>
    </citation>
    <scope>NUCLEOTIDE SEQUENCE</scope>
    <source>
        <strain evidence="1">RSA 476</strain>
    </source>
</reference>
<organism evidence="1 2">
    <name type="scientific">Coemansia aciculifera</name>
    <dbReference type="NCBI Taxonomy" id="417176"/>
    <lineage>
        <taxon>Eukaryota</taxon>
        <taxon>Fungi</taxon>
        <taxon>Fungi incertae sedis</taxon>
        <taxon>Zoopagomycota</taxon>
        <taxon>Kickxellomycotina</taxon>
        <taxon>Kickxellomycetes</taxon>
        <taxon>Kickxellales</taxon>
        <taxon>Kickxellaceae</taxon>
        <taxon>Coemansia</taxon>
    </lineage>
</organism>
<accession>A0A9W8ILE7</accession>
<dbReference type="AlphaFoldDB" id="A0A9W8ILE7"/>
<proteinExistence type="predicted"/>
<comment type="caution">
    <text evidence="1">The sequence shown here is derived from an EMBL/GenBank/DDBJ whole genome shotgun (WGS) entry which is preliminary data.</text>
</comment>
<dbReference type="Proteomes" id="UP001140074">
    <property type="component" value="Unassembled WGS sequence"/>
</dbReference>
<evidence type="ECO:0000313" key="2">
    <source>
        <dbReference type="Proteomes" id="UP001140074"/>
    </source>
</evidence>
<keyword evidence="2" id="KW-1185">Reference proteome</keyword>
<dbReference type="EMBL" id="JANBUY010000358">
    <property type="protein sequence ID" value="KAJ2859735.1"/>
    <property type="molecule type" value="Genomic_DNA"/>
</dbReference>
<name>A0A9W8ILE7_9FUNG</name>
<gene>
    <name evidence="1" type="ORF">GGH94_005937</name>
</gene>
<evidence type="ECO:0000313" key="1">
    <source>
        <dbReference type="EMBL" id="KAJ2859735.1"/>
    </source>
</evidence>
<sequence length="233" mass="25579">MNEQAAIRAKRAEAYREGKAKAVAERMATATYVLAITPVVHTMSVLPTTLADIPVPAAAPIVHAEPAIAQTTAMTPVVETASSVSATIPAIQAEPCVVQATTMHLAAQVAVLVPATIPFVQVKPRIARLPALPKQDKYIRRSQLVYGNGSEAVQVQFRVKWREDNARRKSQLEAQPEDKKAAYKSKWVKANMLWRNQWRANASAADKEREWYRQVEAAKRSSHQGKDGSSTST</sequence>
<protein>
    <submittedName>
        <fullName evidence="1">Uncharacterized protein</fullName>
    </submittedName>
</protein>